<name>A0A017SRX2_ASPRC</name>
<organism evidence="11 12">
    <name type="scientific">Aspergillus ruber (strain CBS 135680)</name>
    <dbReference type="NCBI Taxonomy" id="1388766"/>
    <lineage>
        <taxon>Eukaryota</taxon>
        <taxon>Fungi</taxon>
        <taxon>Dikarya</taxon>
        <taxon>Ascomycota</taxon>
        <taxon>Pezizomycotina</taxon>
        <taxon>Eurotiomycetes</taxon>
        <taxon>Eurotiomycetidae</taxon>
        <taxon>Eurotiales</taxon>
        <taxon>Aspergillaceae</taxon>
        <taxon>Aspergillus</taxon>
        <taxon>Aspergillus subgen. Aspergillus</taxon>
    </lineage>
</organism>
<comment type="catalytic activity">
    <reaction evidence="1">
        <text>(S)-allantoin + H2O = allantoate + H(+)</text>
        <dbReference type="Rhea" id="RHEA:17029"/>
        <dbReference type="ChEBI" id="CHEBI:15377"/>
        <dbReference type="ChEBI" id="CHEBI:15378"/>
        <dbReference type="ChEBI" id="CHEBI:15678"/>
        <dbReference type="ChEBI" id="CHEBI:17536"/>
        <dbReference type="EC" id="3.5.2.5"/>
    </reaction>
</comment>
<dbReference type="Pfam" id="PF01979">
    <property type="entry name" value="Amidohydro_1"/>
    <property type="match status" value="1"/>
</dbReference>
<dbReference type="InterPro" id="IPR017593">
    <property type="entry name" value="Allantoinase"/>
</dbReference>
<keyword evidence="12" id="KW-1185">Reference proteome</keyword>
<evidence type="ECO:0000313" key="11">
    <source>
        <dbReference type="EMBL" id="EYE99344.1"/>
    </source>
</evidence>
<evidence type="ECO:0000313" key="12">
    <source>
        <dbReference type="Proteomes" id="UP000019804"/>
    </source>
</evidence>
<dbReference type="SUPFAM" id="SSF51338">
    <property type="entry name" value="Composite domain of metallo-dependent hydrolases"/>
    <property type="match status" value="2"/>
</dbReference>
<dbReference type="EC" id="3.5.2.5" evidence="6"/>
<dbReference type="RefSeq" id="XP_040643032.1">
    <property type="nucleotide sequence ID" value="XM_040786792.1"/>
</dbReference>
<dbReference type="InterPro" id="IPR006680">
    <property type="entry name" value="Amidohydro-rel"/>
</dbReference>
<dbReference type="OrthoDB" id="10258955at2759"/>
<feature type="domain" description="Amidohydrolase-related" evidence="10">
    <location>
        <begin position="95"/>
        <end position="500"/>
    </location>
</feature>
<dbReference type="InterPro" id="IPR018228">
    <property type="entry name" value="DNase_TatD-rel_CS"/>
</dbReference>
<dbReference type="AlphaFoldDB" id="A0A017SRX2"/>
<dbReference type="GO" id="GO:0050897">
    <property type="term" value="F:cobalt ion binding"/>
    <property type="evidence" value="ECO:0007669"/>
    <property type="project" value="InterPro"/>
</dbReference>
<dbReference type="Gene3D" id="3.20.20.140">
    <property type="entry name" value="Metal-dependent hydrolases"/>
    <property type="match status" value="1"/>
</dbReference>
<dbReference type="GO" id="GO:0006145">
    <property type="term" value="P:purine nucleobase catabolic process"/>
    <property type="evidence" value="ECO:0007669"/>
    <property type="project" value="TreeGrafter"/>
</dbReference>
<evidence type="ECO:0000256" key="9">
    <source>
        <dbReference type="ARBA" id="ARBA00022833"/>
    </source>
</evidence>
<evidence type="ECO:0000256" key="2">
    <source>
        <dbReference type="ARBA" id="ARBA00001947"/>
    </source>
</evidence>
<accession>A0A017SRX2</accession>
<comment type="pathway">
    <text evidence="3">Nitrogen metabolism; (S)-allantoin degradation; allantoate from (S)-allantoin: step 1/1.</text>
</comment>
<dbReference type="PANTHER" id="PTHR43668:SF2">
    <property type="entry name" value="ALLANTOINASE"/>
    <property type="match status" value="1"/>
</dbReference>
<dbReference type="GO" id="GO:0004038">
    <property type="term" value="F:allantoinase activity"/>
    <property type="evidence" value="ECO:0007669"/>
    <property type="project" value="UniProtKB-EC"/>
</dbReference>
<dbReference type="Proteomes" id="UP000019804">
    <property type="component" value="Unassembled WGS sequence"/>
</dbReference>
<evidence type="ECO:0000256" key="6">
    <source>
        <dbReference type="ARBA" id="ARBA00012863"/>
    </source>
</evidence>
<dbReference type="SUPFAM" id="SSF51556">
    <property type="entry name" value="Metallo-dependent hydrolases"/>
    <property type="match status" value="1"/>
</dbReference>
<dbReference type="InterPro" id="IPR032466">
    <property type="entry name" value="Metal_Hydrolase"/>
</dbReference>
<dbReference type="GO" id="GO:0005737">
    <property type="term" value="C:cytoplasm"/>
    <property type="evidence" value="ECO:0007669"/>
    <property type="project" value="TreeGrafter"/>
</dbReference>
<dbReference type="GO" id="GO:0008270">
    <property type="term" value="F:zinc ion binding"/>
    <property type="evidence" value="ECO:0007669"/>
    <property type="project" value="InterPro"/>
</dbReference>
<evidence type="ECO:0000256" key="8">
    <source>
        <dbReference type="ARBA" id="ARBA00022801"/>
    </source>
</evidence>
<dbReference type="InterPro" id="IPR050138">
    <property type="entry name" value="DHOase/Allantoinase_Hydrolase"/>
</dbReference>
<keyword evidence="7" id="KW-0479">Metal-binding</keyword>
<dbReference type="GeneID" id="63701916"/>
<evidence type="ECO:0000256" key="7">
    <source>
        <dbReference type="ARBA" id="ARBA00022723"/>
    </source>
</evidence>
<dbReference type="InterPro" id="IPR011059">
    <property type="entry name" value="Metal-dep_hydrolase_composite"/>
</dbReference>
<evidence type="ECO:0000256" key="5">
    <source>
        <dbReference type="ARBA" id="ARBA00011881"/>
    </source>
</evidence>
<reference evidence="12" key="1">
    <citation type="journal article" date="2014" name="Nat. Commun.">
        <title>Genomic adaptations of the halophilic Dead Sea filamentous fungus Eurotium rubrum.</title>
        <authorList>
            <person name="Kis-Papo T."/>
            <person name="Weig A.R."/>
            <person name="Riley R."/>
            <person name="Persoh D."/>
            <person name="Salamov A."/>
            <person name="Sun H."/>
            <person name="Lipzen A."/>
            <person name="Wasser S.P."/>
            <person name="Rambold G."/>
            <person name="Grigoriev I.V."/>
            <person name="Nevo E."/>
        </authorList>
    </citation>
    <scope>NUCLEOTIDE SEQUENCE [LARGE SCALE GENOMIC DNA]</scope>
    <source>
        <strain evidence="12">CBS 135680</strain>
    </source>
</reference>
<dbReference type="FunFam" id="3.20.20.140:FF:000032">
    <property type="entry name" value="Allantoinase Dal1"/>
    <property type="match status" value="1"/>
</dbReference>
<protein>
    <recommendedName>
        <fullName evidence="6">allantoinase</fullName>
        <ecNumber evidence="6">3.5.2.5</ecNumber>
    </recommendedName>
</protein>
<comment type="subunit">
    <text evidence="5">Homotetramer.</text>
</comment>
<dbReference type="GO" id="GO:0000256">
    <property type="term" value="P:allantoin catabolic process"/>
    <property type="evidence" value="ECO:0007669"/>
    <property type="project" value="UniProtKB-UniPathway"/>
</dbReference>
<dbReference type="EMBL" id="KK088411">
    <property type="protein sequence ID" value="EYE99344.1"/>
    <property type="molecule type" value="Genomic_DNA"/>
</dbReference>
<sequence>MVLFSGRLFTYILTFFCWISIISDQLLTAATNSSSCSSSSITVLATSRAVISGKLTPATIVISCATGKIAAVFDYVLSATDFPEGTPYTDHSPYVLLPGLIDTHVHLNQPGRTEWEGFYTGTQAAAFGGVTTVVDMPLNAIPPTTTVANLKEKVAAAQGKCWVDVGFFGGVIPGNSHELKALVHEGVRGFKGFLIDSGVDEFPAVNAEDIKKAMAELVDEPTTLMFHAEKEPHEEPSPPIGPAYNYSTYLESRPSTYETGAIAEVLSLAHLAPQLALHIVHLSAMEAIPMLREARAQGVPISAETCFHYLSLAAEQIRDGDTRYKCSPPIRSQANQDALWAELARYPDDGVIQTVVSDHSPCTPDLKLLPPHIPPYTDASSHNGSFLTAWGGVSSVGMGLPILWTEFSRRNGLTSAPEDENTNRALQDIVRLCCMNTAAQVGLEKQKGDLAVGMDADICVFDDTAEWVVEPSTMLFRNKVSPYQGQNLRGVVRETWLRGERIFTRAAGFSDDRPSGKLLLEKRAKRT</sequence>
<dbReference type="STRING" id="1388766.A0A017SRX2"/>
<dbReference type="PANTHER" id="PTHR43668">
    <property type="entry name" value="ALLANTOINASE"/>
    <property type="match status" value="1"/>
</dbReference>
<keyword evidence="8" id="KW-0378">Hydrolase</keyword>
<dbReference type="PROSITE" id="PS01137">
    <property type="entry name" value="TATD_1"/>
    <property type="match status" value="1"/>
</dbReference>
<dbReference type="HOGENOM" id="CLU_015572_4_0_1"/>
<proteinExistence type="inferred from homology"/>
<comment type="similarity">
    <text evidence="4">Belongs to the metallo-dependent hydrolases superfamily. Allantoinase family.</text>
</comment>
<comment type="cofactor">
    <cofactor evidence="2">
        <name>Zn(2+)</name>
        <dbReference type="ChEBI" id="CHEBI:29105"/>
    </cofactor>
</comment>
<dbReference type="NCBIfam" id="TIGR03178">
    <property type="entry name" value="allantoinase"/>
    <property type="match status" value="1"/>
</dbReference>
<evidence type="ECO:0000256" key="1">
    <source>
        <dbReference type="ARBA" id="ARBA00001756"/>
    </source>
</evidence>
<gene>
    <name evidence="11" type="ORF">EURHEDRAFT_519489</name>
</gene>
<keyword evidence="9" id="KW-0862">Zinc</keyword>
<evidence type="ECO:0000259" key="10">
    <source>
        <dbReference type="Pfam" id="PF01979"/>
    </source>
</evidence>
<dbReference type="UniPathway" id="UPA00395">
    <property type="reaction ID" value="UER00653"/>
</dbReference>
<evidence type="ECO:0000256" key="4">
    <source>
        <dbReference type="ARBA" id="ARBA00010368"/>
    </source>
</evidence>
<evidence type="ECO:0000256" key="3">
    <source>
        <dbReference type="ARBA" id="ARBA00004968"/>
    </source>
</evidence>